<comment type="catalytic activity">
    <reaction evidence="9">
        <text>(1R,2R)-1,2-dihydrobenzene-1,2-diol + NADP(+) = catechol + NADPH + H(+)</text>
        <dbReference type="Rhea" id="RHEA:16729"/>
        <dbReference type="ChEBI" id="CHEBI:10702"/>
        <dbReference type="ChEBI" id="CHEBI:15378"/>
        <dbReference type="ChEBI" id="CHEBI:18135"/>
        <dbReference type="ChEBI" id="CHEBI:57783"/>
        <dbReference type="ChEBI" id="CHEBI:58349"/>
        <dbReference type="EC" id="1.3.1.20"/>
    </reaction>
</comment>
<dbReference type="InterPro" id="IPR055170">
    <property type="entry name" value="GFO_IDH_MocA-like_dom"/>
</dbReference>
<evidence type="ECO:0000256" key="5">
    <source>
        <dbReference type="ARBA" id="ARBA00040603"/>
    </source>
</evidence>
<evidence type="ECO:0000256" key="2">
    <source>
        <dbReference type="ARBA" id="ARBA00023002"/>
    </source>
</evidence>
<evidence type="ECO:0000259" key="12">
    <source>
        <dbReference type="Pfam" id="PF22725"/>
    </source>
</evidence>
<evidence type="ECO:0000256" key="1">
    <source>
        <dbReference type="ARBA" id="ARBA00010928"/>
    </source>
</evidence>
<dbReference type="InterPro" id="IPR050984">
    <property type="entry name" value="Gfo/Idh/MocA_domain"/>
</dbReference>
<evidence type="ECO:0000256" key="10">
    <source>
        <dbReference type="ARBA" id="ARBA00049233"/>
    </source>
</evidence>
<sequence length="417" mass="46544">MQFYKTRGTQNITTQTLYYVTCVHIQVISSLVYKHAMTEHSESKVQAKLHSSSSLITVLRKSTSESMGAMKLRWGICTAGMIANDFLVGLSTLPREEHIVQAIAEARAVQQAKDLAKTHGIAVVYERFEDLAMDPDVDIVYIAAVNQMHLPLCKLFLNHGKHILCEKPLALNENECRQIVDMAKEKGVFFMEGWWSRFFPAAAKLRELITERAIGEVRFMQCAMGFLTDFKDRLKKKEFGGGILLDNGIYPLSLALMVFGQRPVSCSGSGFLADSGVDETCMISMLFPNKAAASLSLSMVVALPNEVNIQGTRGHIKIPTPFWVPTKLEVTTQSDVESPFKVKEKTETLEFPLPVSDLPQNYPHAVGMSYEAEAVRQCITRGDKECSLVRHEDSLYMAALLEKLRHDLGYVLEGDAI</sequence>
<evidence type="ECO:0000256" key="3">
    <source>
        <dbReference type="ARBA" id="ARBA00038853"/>
    </source>
</evidence>
<evidence type="ECO:0000313" key="14">
    <source>
        <dbReference type="RefSeq" id="XP_022096794.1"/>
    </source>
</evidence>
<dbReference type="GO" id="GO:0047115">
    <property type="term" value="F:trans-1,2-dihydrobenzene-1,2-diol dehydrogenase activity"/>
    <property type="evidence" value="ECO:0007669"/>
    <property type="project" value="UniProtKB-EC"/>
</dbReference>
<dbReference type="Gene3D" id="3.40.50.720">
    <property type="entry name" value="NAD(P)-binding Rossmann-like Domain"/>
    <property type="match status" value="1"/>
</dbReference>
<feature type="domain" description="GFO/IDH/MocA-like oxidoreductase" evidence="12">
    <location>
        <begin position="203"/>
        <end position="316"/>
    </location>
</feature>
<dbReference type="GO" id="GO:0047837">
    <property type="term" value="F:D-xylose 1-dehydrogenase (NADP+) activity"/>
    <property type="evidence" value="ECO:0007669"/>
    <property type="project" value="UniProtKB-EC"/>
</dbReference>
<comment type="catalytic activity">
    <reaction evidence="10">
        <text>D-xylose + NADP(+) = D-xylono-1,5-lactone + NADPH + H(+)</text>
        <dbReference type="Rhea" id="RHEA:22000"/>
        <dbReference type="ChEBI" id="CHEBI:15378"/>
        <dbReference type="ChEBI" id="CHEBI:15867"/>
        <dbReference type="ChEBI" id="CHEBI:53455"/>
        <dbReference type="ChEBI" id="CHEBI:57783"/>
        <dbReference type="ChEBI" id="CHEBI:58349"/>
        <dbReference type="EC" id="1.1.1.179"/>
    </reaction>
</comment>
<dbReference type="KEGG" id="aplc:110982584"/>
<dbReference type="PANTHER" id="PTHR22604:SF105">
    <property type="entry name" value="TRANS-1,2-DIHYDROBENZENE-1,2-DIOL DEHYDROGENASE"/>
    <property type="match status" value="1"/>
</dbReference>
<dbReference type="InterPro" id="IPR036291">
    <property type="entry name" value="NAD(P)-bd_dom_sf"/>
</dbReference>
<dbReference type="RefSeq" id="XP_022096794.1">
    <property type="nucleotide sequence ID" value="XM_022241102.1"/>
</dbReference>
<keyword evidence="2" id="KW-0560">Oxidoreductase</keyword>
<dbReference type="EC" id="1.1.1.179" evidence="4"/>
<dbReference type="SUPFAM" id="SSF51735">
    <property type="entry name" value="NAD(P)-binding Rossmann-fold domains"/>
    <property type="match status" value="1"/>
</dbReference>
<dbReference type="PANTHER" id="PTHR22604">
    <property type="entry name" value="OXIDOREDUCTASES"/>
    <property type="match status" value="1"/>
</dbReference>
<evidence type="ECO:0000256" key="4">
    <source>
        <dbReference type="ARBA" id="ARBA00038984"/>
    </source>
</evidence>
<evidence type="ECO:0000256" key="8">
    <source>
        <dbReference type="ARBA" id="ARBA00043025"/>
    </source>
</evidence>
<dbReference type="InterPro" id="IPR000683">
    <property type="entry name" value="Gfo/Idh/MocA-like_OxRdtase_N"/>
</dbReference>
<dbReference type="Proteomes" id="UP000694845">
    <property type="component" value="Unplaced"/>
</dbReference>
<evidence type="ECO:0000256" key="7">
    <source>
        <dbReference type="ARBA" id="ARBA00042988"/>
    </source>
</evidence>
<evidence type="ECO:0000256" key="9">
    <source>
        <dbReference type="ARBA" id="ARBA00047423"/>
    </source>
</evidence>
<dbReference type="Pfam" id="PF22725">
    <property type="entry name" value="GFO_IDH_MocA_C3"/>
    <property type="match status" value="1"/>
</dbReference>
<reference evidence="14" key="1">
    <citation type="submission" date="2025-08" db="UniProtKB">
        <authorList>
            <consortium name="RefSeq"/>
        </authorList>
    </citation>
    <scope>IDENTIFICATION</scope>
</reference>
<evidence type="ECO:0000313" key="13">
    <source>
        <dbReference type="Proteomes" id="UP000694845"/>
    </source>
</evidence>
<accession>A0A8B7YU18</accession>
<protein>
    <recommendedName>
        <fullName evidence="5">Trans-1,2-dihydrobenzene-1,2-diol dehydrogenase</fullName>
        <ecNumber evidence="4">1.1.1.179</ecNumber>
        <ecNumber evidence="3">1.3.1.20</ecNumber>
    </recommendedName>
    <alternativeName>
        <fullName evidence="8">D-xylose 1-dehydrogenase</fullName>
    </alternativeName>
    <alternativeName>
        <fullName evidence="7">D-xylose-NADP dehydrogenase</fullName>
    </alternativeName>
    <alternativeName>
        <fullName evidence="6">Dimeric dihydrodiol dehydrogenase</fullName>
    </alternativeName>
</protein>
<dbReference type="GeneID" id="110982584"/>
<dbReference type="GO" id="GO:0000166">
    <property type="term" value="F:nucleotide binding"/>
    <property type="evidence" value="ECO:0007669"/>
    <property type="project" value="InterPro"/>
</dbReference>
<evidence type="ECO:0000259" key="11">
    <source>
        <dbReference type="Pfam" id="PF01408"/>
    </source>
</evidence>
<comment type="similarity">
    <text evidence="1">Belongs to the Gfo/Idh/MocA family.</text>
</comment>
<evidence type="ECO:0000256" key="6">
    <source>
        <dbReference type="ARBA" id="ARBA00042926"/>
    </source>
</evidence>
<dbReference type="Pfam" id="PF01408">
    <property type="entry name" value="GFO_IDH_MocA"/>
    <property type="match status" value="1"/>
</dbReference>
<feature type="domain" description="Gfo/Idh/MocA-like oxidoreductase N-terminal" evidence="11">
    <location>
        <begin position="72"/>
        <end position="192"/>
    </location>
</feature>
<organism evidence="13 14">
    <name type="scientific">Acanthaster planci</name>
    <name type="common">Crown-of-thorns starfish</name>
    <dbReference type="NCBI Taxonomy" id="133434"/>
    <lineage>
        <taxon>Eukaryota</taxon>
        <taxon>Metazoa</taxon>
        <taxon>Echinodermata</taxon>
        <taxon>Eleutherozoa</taxon>
        <taxon>Asterozoa</taxon>
        <taxon>Asteroidea</taxon>
        <taxon>Valvatacea</taxon>
        <taxon>Valvatida</taxon>
        <taxon>Acanthasteridae</taxon>
        <taxon>Acanthaster</taxon>
    </lineage>
</organism>
<gene>
    <name evidence="14" type="primary">LOC110982584</name>
</gene>
<proteinExistence type="inferred from homology"/>
<dbReference type="AlphaFoldDB" id="A0A8B7YU18"/>
<keyword evidence="13" id="KW-1185">Reference proteome</keyword>
<name>A0A8B7YU18_ACAPL</name>
<dbReference type="SUPFAM" id="SSF55347">
    <property type="entry name" value="Glyceraldehyde-3-phosphate dehydrogenase-like, C-terminal domain"/>
    <property type="match status" value="1"/>
</dbReference>
<dbReference type="Gene3D" id="3.30.360.10">
    <property type="entry name" value="Dihydrodipicolinate Reductase, domain 2"/>
    <property type="match status" value="1"/>
</dbReference>
<dbReference type="EC" id="1.3.1.20" evidence="3"/>
<dbReference type="OrthoDB" id="2129491at2759"/>